<dbReference type="AlphaFoldDB" id="A0A0E9SF97"/>
<evidence type="ECO:0000313" key="1">
    <source>
        <dbReference type="EMBL" id="JAH39340.1"/>
    </source>
</evidence>
<name>A0A0E9SF97_ANGAN</name>
<protein>
    <submittedName>
        <fullName evidence="1">Uncharacterized protein</fullName>
    </submittedName>
</protein>
<reference evidence="1" key="2">
    <citation type="journal article" date="2015" name="Fish Shellfish Immunol.">
        <title>Early steps in the European eel (Anguilla anguilla)-Vibrio vulnificus interaction in the gills: Role of the RtxA13 toxin.</title>
        <authorList>
            <person name="Callol A."/>
            <person name="Pajuelo D."/>
            <person name="Ebbesson L."/>
            <person name="Teles M."/>
            <person name="MacKenzie S."/>
            <person name="Amaro C."/>
        </authorList>
    </citation>
    <scope>NUCLEOTIDE SEQUENCE</scope>
</reference>
<accession>A0A0E9SF97</accession>
<sequence>MYFRDQEDKQSNKGKHNLSKLCVQRISNVLLLVT</sequence>
<proteinExistence type="predicted"/>
<organism evidence="1">
    <name type="scientific">Anguilla anguilla</name>
    <name type="common">European freshwater eel</name>
    <name type="synonym">Muraena anguilla</name>
    <dbReference type="NCBI Taxonomy" id="7936"/>
    <lineage>
        <taxon>Eukaryota</taxon>
        <taxon>Metazoa</taxon>
        <taxon>Chordata</taxon>
        <taxon>Craniata</taxon>
        <taxon>Vertebrata</taxon>
        <taxon>Euteleostomi</taxon>
        <taxon>Actinopterygii</taxon>
        <taxon>Neopterygii</taxon>
        <taxon>Teleostei</taxon>
        <taxon>Anguilliformes</taxon>
        <taxon>Anguillidae</taxon>
        <taxon>Anguilla</taxon>
    </lineage>
</organism>
<reference evidence="1" key="1">
    <citation type="submission" date="2014-11" db="EMBL/GenBank/DDBJ databases">
        <authorList>
            <person name="Amaro Gonzalez C."/>
        </authorList>
    </citation>
    <scope>NUCLEOTIDE SEQUENCE</scope>
</reference>
<dbReference type="EMBL" id="GBXM01069237">
    <property type="protein sequence ID" value="JAH39340.1"/>
    <property type="molecule type" value="Transcribed_RNA"/>
</dbReference>